<evidence type="ECO:0000313" key="2">
    <source>
        <dbReference type="Proteomes" id="UP000040088"/>
    </source>
</evidence>
<reference evidence="2" key="1">
    <citation type="submission" date="2015-03" db="EMBL/GenBank/DDBJ databases">
        <authorList>
            <consortium name="Pathogen Informatics"/>
        </authorList>
    </citation>
    <scope>NUCLEOTIDE SEQUENCE [LARGE SCALE GENOMIC DNA]</scope>
    <source>
        <strain evidence="2">IP27925</strain>
    </source>
</reference>
<name>A0A0T9T2Y6_YERAE</name>
<dbReference type="EMBL" id="CQEM01000001">
    <property type="protein sequence ID" value="CNK58620.1"/>
    <property type="molecule type" value="Genomic_DNA"/>
</dbReference>
<organism evidence="1 2">
    <name type="scientific">Yersinia aleksiciae</name>
    <dbReference type="NCBI Taxonomy" id="263819"/>
    <lineage>
        <taxon>Bacteria</taxon>
        <taxon>Pseudomonadati</taxon>
        <taxon>Pseudomonadota</taxon>
        <taxon>Gammaproteobacteria</taxon>
        <taxon>Enterobacterales</taxon>
        <taxon>Yersiniaceae</taxon>
        <taxon>Yersinia</taxon>
    </lineage>
</organism>
<accession>A0A0T9T2Y6</accession>
<sequence>MANYFTITCPQCGSTTTVQTGVSKNGTGVGQCRNCSKNIKVTVDGKGNVIKVS</sequence>
<gene>
    <name evidence="1" type="ORF">ERS008460_00283</name>
</gene>
<dbReference type="AlphaFoldDB" id="A0A0T9T2Y6"/>
<protein>
    <submittedName>
        <fullName evidence="1">Uncharacterized protein</fullName>
    </submittedName>
</protein>
<proteinExistence type="predicted"/>
<evidence type="ECO:0000313" key="1">
    <source>
        <dbReference type="EMBL" id="CNK58620.1"/>
    </source>
</evidence>
<dbReference type="InterPro" id="IPR036671">
    <property type="entry name" value="DPH_MB_sf"/>
</dbReference>
<dbReference type="SUPFAM" id="SSF144217">
    <property type="entry name" value="CSL zinc finger"/>
    <property type="match status" value="1"/>
</dbReference>
<dbReference type="Proteomes" id="UP000040088">
    <property type="component" value="Unassembled WGS sequence"/>
</dbReference>